<proteinExistence type="predicted"/>
<dbReference type="PANTHER" id="PTHR11019">
    <property type="entry name" value="HTH-TYPE TRANSCRIPTIONAL REGULATOR NIMR"/>
    <property type="match status" value="1"/>
</dbReference>
<name>A0ABW8EY97_9BURK</name>
<keyword evidence="7" id="KW-1185">Reference proteome</keyword>
<dbReference type="InterPro" id="IPR018062">
    <property type="entry name" value="HTH_AraC-typ_CS"/>
</dbReference>
<dbReference type="InterPro" id="IPR020449">
    <property type="entry name" value="Tscrpt_reg_AraC-type_HTH"/>
</dbReference>
<protein>
    <submittedName>
        <fullName evidence="6">AraC family transcriptional regulator</fullName>
    </submittedName>
</protein>
<feature type="domain" description="HTH araC/xylS-type" evidence="5">
    <location>
        <begin position="159"/>
        <end position="259"/>
    </location>
</feature>
<dbReference type="PANTHER" id="PTHR11019:SF199">
    <property type="entry name" value="HTH-TYPE TRANSCRIPTIONAL REGULATOR NIMR"/>
    <property type="match status" value="1"/>
</dbReference>
<dbReference type="InterPro" id="IPR011051">
    <property type="entry name" value="RmlC_Cupin_sf"/>
</dbReference>
<dbReference type="PROSITE" id="PS01124">
    <property type="entry name" value="HTH_ARAC_FAMILY_2"/>
    <property type="match status" value="1"/>
</dbReference>
<comment type="caution">
    <text evidence="6">The sequence shown here is derived from an EMBL/GenBank/DDBJ whole genome shotgun (WGS) entry which is preliminary data.</text>
</comment>
<organism evidence="6 7">
    <name type="scientific">Herbaspirillum chlorophenolicum</name>
    <dbReference type="NCBI Taxonomy" id="211589"/>
    <lineage>
        <taxon>Bacteria</taxon>
        <taxon>Pseudomonadati</taxon>
        <taxon>Pseudomonadota</taxon>
        <taxon>Betaproteobacteria</taxon>
        <taxon>Burkholderiales</taxon>
        <taxon>Oxalobacteraceae</taxon>
        <taxon>Herbaspirillum</taxon>
    </lineage>
</organism>
<dbReference type="SUPFAM" id="SSF51182">
    <property type="entry name" value="RmlC-like cupins"/>
    <property type="match status" value="1"/>
</dbReference>
<dbReference type="RefSeq" id="WP_402698914.1">
    <property type="nucleotide sequence ID" value="NZ_JBIUZV010000003.1"/>
</dbReference>
<dbReference type="InterPro" id="IPR018060">
    <property type="entry name" value="HTH_AraC"/>
</dbReference>
<dbReference type="SMART" id="SM00342">
    <property type="entry name" value="HTH_ARAC"/>
    <property type="match status" value="1"/>
</dbReference>
<gene>
    <name evidence="6" type="ORF">ACIPEN_06005</name>
</gene>
<dbReference type="CDD" id="cd06124">
    <property type="entry name" value="cupin_NimR-like_N"/>
    <property type="match status" value="1"/>
</dbReference>
<dbReference type="PROSITE" id="PS00041">
    <property type="entry name" value="HTH_ARAC_FAMILY_1"/>
    <property type="match status" value="1"/>
</dbReference>
<evidence type="ECO:0000313" key="7">
    <source>
        <dbReference type="Proteomes" id="UP001617427"/>
    </source>
</evidence>
<evidence type="ECO:0000313" key="6">
    <source>
        <dbReference type="EMBL" id="MFJ3045363.1"/>
    </source>
</evidence>
<dbReference type="Gene3D" id="1.10.10.60">
    <property type="entry name" value="Homeodomain-like"/>
    <property type="match status" value="2"/>
</dbReference>
<evidence type="ECO:0000256" key="1">
    <source>
        <dbReference type="ARBA" id="ARBA00023015"/>
    </source>
</evidence>
<dbReference type="Pfam" id="PF12833">
    <property type="entry name" value="HTH_18"/>
    <property type="match status" value="1"/>
</dbReference>
<keyword evidence="2" id="KW-0238">DNA-binding</keyword>
<dbReference type="InterPro" id="IPR009057">
    <property type="entry name" value="Homeodomain-like_sf"/>
</dbReference>
<keyword evidence="4" id="KW-0804">Transcription</keyword>
<dbReference type="EMBL" id="JBIUZV010000003">
    <property type="protein sequence ID" value="MFJ3045363.1"/>
    <property type="molecule type" value="Genomic_DNA"/>
</dbReference>
<accession>A0ABW8EY97</accession>
<reference evidence="6 7" key="1">
    <citation type="submission" date="2024-10" db="EMBL/GenBank/DDBJ databases">
        <title>The Natural Products Discovery Center: Release of the First 8490 Sequenced Strains for Exploring Actinobacteria Biosynthetic Diversity.</title>
        <authorList>
            <person name="Kalkreuter E."/>
            <person name="Kautsar S.A."/>
            <person name="Yang D."/>
            <person name="Bader C.D."/>
            <person name="Teijaro C.N."/>
            <person name="Fluegel L."/>
            <person name="Davis C.M."/>
            <person name="Simpson J.R."/>
            <person name="Lauterbach L."/>
            <person name="Steele A.D."/>
            <person name="Gui C."/>
            <person name="Meng S."/>
            <person name="Li G."/>
            <person name="Viehrig K."/>
            <person name="Ye F."/>
            <person name="Su P."/>
            <person name="Kiefer A.F."/>
            <person name="Nichols A."/>
            <person name="Cepeda A.J."/>
            <person name="Yan W."/>
            <person name="Fan B."/>
            <person name="Jiang Y."/>
            <person name="Adhikari A."/>
            <person name="Zheng C.-J."/>
            <person name="Schuster L."/>
            <person name="Cowan T.M."/>
            <person name="Smanski M.J."/>
            <person name="Chevrette M.G."/>
            <person name="De Carvalho L.P.S."/>
            <person name="Shen B."/>
        </authorList>
    </citation>
    <scope>NUCLEOTIDE SEQUENCE [LARGE SCALE GENOMIC DNA]</scope>
    <source>
        <strain evidence="6 7">NPDC087045</strain>
    </source>
</reference>
<sequence length="260" mass="28322">MLPPHPPGLIDPKDDDAGPLLVVASQCIEGHTFVDPHSHGRGQLLGVWGGLMTLGTAAGKWLVPNVHAVWIPPGQLHWANTHGQVDGWSVYVRASACEGLPTQPTTLRLSALLREALRRLESLQETSADAMRDLLEQVVVQEVRSLPAEALNLPMPTSAPLVKIAQGLLKEPALEHSLDDWAALVNVSPRTLNRRFPVETGYSLGAWRQRARLLRALELLAEGYSVTATALELGYSNISAFIALFKRSFGVTPTQYLRGN</sequence>
<evidence type="ECO:0000259" key="5">
    <source>
        <dbReference type="PROSITE" id="PS01124"/>
    </source>
</evidence>
<evidence type="ECO:0000256" key="4">
    <source>
        <dbReference type="ARBA" id="ARBA00023163"/>
    </source>
</evidence>
<keyword evidence="3" id="KW-0010">Activator</keyword>
<dbReference type="InterPro" id="IPR003313">
    <property type="entry name" value="AraC-bd"/>
</dbReference>
<keyword evidence="1" id="KW-0805">Transcription regulation</keyword>
<dbReference type="PRINTS" id="PR00032">
    <property type="entry name" value="HTHARAC"/>
</dbReference>
<dbReference type="Proteomes" id="UP001617427">
    <property type="component" value="Unassembled WGS sequence"/>
</dbReference>
<dbReference type="SUPFAM" id="SSF46689">
    <property type="entry name" value="Homeodomain-like"/>
    <property type="match status" value="1"/>
</dbReference>
<evidence type="ECO:0000256" key="3">
    <source>
        <dbReference type="ARBA" id="ARBA00023159"/>
    </source>
</evidence>
<dbReference type="Pfam" id="PF02311">
    <property type="entry name" value="AraC_binding"/>
    <property type="match status" value="1"/>
</dbReference>
<evidence type="ECO:0000256" key="2">
    <source>
        <dbReference type="ARBA" id="ARBA00023125"/>
    </source>
</evidence>